<dbReference type="PANTHER" id="PTHR31933:SF1">
    <property type="entry name" value="PROTEIN PECTIC ARABINOGALACTAN SYNTHESIS-RELATED"/>
    <property type="match status" value="1"/>
</dbReference>
<comment type="similarity">
    <text evidence="1">Belongs to the glycosyltransferase GT106 family.</text>
</comment>
<dbReference type="InterPro" id="IPR019378">
    <property type="entry name" value="GDP-Fuc_O-FucTrfase"/>
</dbReference>
<keyword evidence="3" id="KW-0808">Transferase</keyword>
<organism evidence="7">
    <name type="scientific">Tanacetum cinerariifolium</name>
    <name type="common">Dalmatian daisy</name>
    <name type="synonym">Chrysanthemum cinerariifolium</name>
    <dbReference type="NCBI Taxonomy" id="118510"/>
    <lineage>
        <taxon>Eukaryota</taxon>
        <taxon>Viridiplantae</taxon>
        <taxon>Streptophyta</taxon>
        <taxon>Embryophyta</taxon>
        <taxon>Tracheophyta</taxon>
        <taxon>Spermatophyta</taxon>
        <taxon>Magnoliopsida</taxon>
        <taxon>eudicotyledons</taxon>
        <taxon>Gunneridae</taxon>
        <taxon>Pentapetalae</taxon>
        <taxon>asterids</taxon>
        <taxon>campanulids</taxon>
        <taxon>Asterales</taxon>
        <taxon>Asteraceae</taxon>
        <taxon>Asteroideae</taxon>
        <taxon>Anthemideae</taxon>
        <taxon>Anthemidinae</taxon>
        <taxon>Tanacetum</taxon>
    </lineage>
</organism>
<protein>
    <recommendedName>
        <fullName evidence="6">O-fucosyltransferase family protein</fullName>
    </recommendedName>
</protein>
<keyword evidence="2" id="KW-0328">Glycosyltransferase</keyword>
<reference evidence="7" key="1">
    <citation type="journal article" date="2019" name="Sci. Rep.">
        <title>Draft genome of Tanacetum cinerariifolium, the natural source of mosquito coil.</title>
        <authorList>
            <person name="Yamashiro T."/>
            <person name="Shiraishi A."/>
            <person name="Satake H."/>
            <person name="Nakayama K."/>
        </authorList>
    </citation>
    <scope>NUCLEOTIDE SEQUENCE</scope>
</reference>
<evidence type="ECO:0000256" key="2">
    <source>
        <dbReference type="ARBA" id="ARBA00022676"/>
    </source>
</evidence>
<dbReference type="EMBL" id="BKCJ010006205">
    <property type="protein sequence ID" value="GEU70914.1"/>
    <property type="molecule type" value="Genomic_DNA"/>
</dbReference>
<dbReference type="GO" id="GO:0006004">
    <property type="term" value="P:fucose metabolic process"/>
    <property type="evidence" value="ECO:0007669"/>
    <property type="project" value="UniProtKB-KW"/>
</dbReference>
<sequence length="153" mass="17579">MLRAMGYPKATLIYVASSQVTKEELTTKHELDGFRKHVTSLDALDFLVCIKSDVFMMTHGGNFAKLIIGARRYMGHRQKSIKPDKRLLSKSLGDPYIGWATFVEDVVITHETRTDFQRQRFPTMTSGRTLNTLHVQSLIKLYFLLKVVVKHIH</sequence>
<dbReference type="PANTHER" id="PTHR31933">
    <property type="entry name" value="O-FUCOSYLTRANSFERASE 2-RELATED"/>
    <property type="match status" value="1"/>
</dbReference>
<dbReference type="GO" id="GO:0016757">
    <property type="term" value="F:glycosyltransferase activity"/>
    <property type="evidence" value="ECO:0007669"/>
    <property type="project" value="UniProtKB-KW"/>
</dbReference>
<name>A0A6L2MEI4_TANCI</name>
<evidence type="ECO:0000256" key="6">
    <source>
        <dbReference type="ARBA" id="ARBA00030350"/>
    </source>
</evidence>
<gene>
    <name evidence="7" type="ORF">Tci_042892</name>
</gene>
<evidence type="ECO:0000313" key="7">
    <source>
        <dbReference type="EMBL" id="GEU70914.1"/>
    </source>
</evidence>
<evidence type="ECO:0000256" key="1">
    <source>
        <dbReference type="ARBA" id="ARBA00007737"/>
    </source>
</evidence>
<dbReference type="AlphaFoldDB" id="A0A6L2MEI4"/>
<keyword evidence="5" id="KW-0119">Carbohydrate metabolism</keyword>
<proteinExistence type="inferred from homology"/>
<evidence type="ECO:0000256" key="4">
    <source>
        <dbReference type="ARBA" id="ARBA00023253"/>
    </source>
</evidence>
<evidence type="ECO:0000256" key="3">
    <source>
        <dbReference type="ARBA" id="ARBA00022679"/>
    </source>
</evidence>
<comment type="caution">
    <text evidence="7">The sequence shown here is derived from an EMBL/GenBank/DDBJ whole genome shotgun (WGS) entry which is preliminary data.</text>
</comment>
<accession>A0A6L2MEI4</accession>
<evidence type="ECO:0000256" key="5">
    <source>
        <dbReference type="ARBA" id="ARBA00023277"/>
    </source>
</evidence>
<keyword evidence="4" id="KW-0294">Fucose metabolism</keyword>
<dbReference type="InterPro" id="IPR052272">
    <property type="entry name" value="GT106_glycosyltransferase"/>
</dbReference>
<dbReference type="Pfam" id="PF10250">
    <property type="entry name" value="O-FucT"/>
    <property type="match status" value="1"/>
</dbReference>